<feature type="transmembrane region" description="Helical" evidence="2">
    <location>
        <begin position="21"/>
        <end position="44"/>
    </location>
</feature>
<dbReference type="Proteomes" id="UP000233654">
    <property type="component" value="Unassembled WGS sequence"/>
</dbReference>
<keyword evidence="2" id="KW-0472">Membrane</keyword>
<reference evidence="4 5" key="1">
    <citation type="journal article" date="2017" name="ISME J.">
        <title>Potential for microbial H2 and metal transformations associated with novel bacteria and archaea in deep terrestrial subsurface sediments.</title>
        <authorList>
            <person name="Hernsdorf A.W."/>
            <person name="Amano Y."/>
            <person name="Miyakawa K."/>
            <person name="Ise K."/>
            <person name="Suzuki Y."/>
            <person name="Anantharaman K."/>
            <person name="Probst A."/>
            <person name="Burstein D."/>
            <person name="Thomas B.C."/>
            <person name="Banfield J.F."/>
        </authorList>
    </citation>
    <scope>NUCLEOTIDE SEQUENCE [LARGE SCALE GENOMIC DNA]</scope>
    <source>
        <strain evidence="4">HGW-Actinobacteria-3</strain>
    </source>
</reference>
<evidence type="ECO:0000313" key="5">
    <source>
        <dbReference type="Proteomes" id="UP000233654"/>
    </source>
</evidence>
<accession>A0A2N3G5W6</accession>
<evidence type="ECO:0000259" key="3">
    <source>
        <dbReference type="Pfam" id="PF07811"/>
    </source>
</evidence>
<dbReference type="EMBL" id="PHEX01000032">
    <property type="protein sequence ID" value="PKQ28101.1"/>
    <property type="molecule type" value="Genomic_DNA"/>
</dbReference>
<keyword evidence="2" id="KW-1133">Transmembrane helix</keyword>
<gene>
    <name evidence="4" type="ORF">CVT63_04515</name>
</gene>
<keyword evidence="2" id="KW-0812">Transmembrane</keyword>
<organism evidence="4 5">
    <name type="scientific">Candidatus Anoxymicrobium japonicum</name>
    <dbReference type="NCBI Taxonomy" id="2013648"/>
    <lineage>
        <taxon>Bacteria</taxon>
        <taxon>Bacillati</taxon>
        <taxon>Actinomycetota</taxon>
        <taxon>Candidatus Geothermincolia</taxon>
        <taxon>Candidatus Geothermincolales</taxon>
        <taxon>Candidatus Anoxymicrobiaceae</taxon>
        <taxon>Candidatus Anoxymicrobium</taxon>
    </lineage>
</organism>
<evidence type="ECO:0000256" key="1">
    <source>
        <dbReference type="SAM" id="MobiDB-lite"/>
    </source>
</evidence>
<name>A0A2N3G5W6_9ACTN</name>
<evidence type="ECO:0000256" key="2">
    <source>
        <dbReference type="SAM" id="Phobius"/>
    </source>
</evidence>
<comment type="caution">
    <text evidence="4">The sequence shown here is derived from an EMBL/GenBank/DDBJ whole genome shotgun (WGS) entry which is preliminary data.</text>
</comment>
<sequence>MRKPDRATGKVFERQRGQAAVEFALVLPVLMLITVAICQVALAFNCYIVVTAASRDGARRAAETNDGEAARKAALSSTGGLPGSGPEVDVTFPEGRNKGCPVTITVVYHMPILLPGLDRLVPEPSFKRSSTMALECGAK</sequence>
<feature type="region of interest" description="Disordered" evidence="1">
    <location>
        <begin position="59"/>
        <end position="94"/>
    </location>
</feature>
<protein>
    <recommendedName>
        <fullName evidence="3">TadE-like domain-containing protein</fullName>
    </recommendedName>
</protein>
<dbReference type="Pfam" id="PF07811">
    <property type="entry name" value="TadE"/>
    <property type="match status" value="1"/>
</dbReference>
<feature type="compositionally biased region" description="Basic and acidic residues" evidence="1">
    <location>
        <begin position="59"/>
        <end position="71"/>
    </location>
</feature>
<evidence type="ECO:0000313" key="4">
    <source>
        <dbReference type="EMBL" id="PKQ28101.1"/>
    </source>
</evidence>
<feature type="domain" description="TadE-like" evidence="3">
    <location>
        <begin position="17"/>
        <end position="59"/>
    </location>
</feature>
<dbReference type="InterPro" id="IPR012495">
    <property type="entry name" value="TadE-like_dom"/>
</dbReference>
<dbReference type="AlphaFoldDB" id="A0A2N3G5W6"/>
<proteinExistence type="predicted"/>